<proteinExistence type="predicted"/>
<evidence type="ECO:0000313" key="2">
    <source>
        <dbReference type="Proteomes" id="UP000662873"/>
    </source>
</evidence>
<dbReference type="EMBL" id="AP021858">
    <property type="protein sequence ID" value="BBO24548.1"/>
    <property type="molecule type" value="Genomic_DNA"/>
</dbReference>
<dbReference type="AlphaFoldDB" id="A0A809RD27"/>
<accession>A0A809RD27</accession>
<dbReference type="Proteomes" id="UP000662873">
    <property type="component" value="Chromosome"/>
</dbReference>
<sequence>MSEEFYQKLVDLYAGCELPEDLESALVKAAESDPQLAFEMKSLRELVHLLRSSPQPEFTEESNQRILMKLMARGVQLQSEEHSPGHMQYRLPIQG</sequence>
<protein>
    <submittedName>
        <fullName evidence="1">Uncharacterized protein</fullName>
    </submittedName>
</protein>
<evidence type="ECO:0000313" key="1">
    <source>
        <dbReference type="EMBL" id="BBO24548.1"/>
    </source>
</evidence>
<name>A0A809RD27_9BACT</name>
<reference evidence="1" key="1">
    <citation type="journal article" name="DNA Res.">
        <title>The physiological potential of anammox bacteria as revealed by their core genome structure.</title>
        <authorList>
            <person name="Okubo T."/>
            <person name="Toyoda A."/>
            <person name="Fukuhara K."/>
            <person name="Uchiyama I."/>
            <person name="Harigaya Y."/>
            <person name="Kuroiwa M."/>
            <person name="Suzuki T."/>
            <person name="Murakami Y."/>
            <person name="Suwa Y."/>
            <person name="Takami H."/>
        </authorList>
    </citation>
    <scope>NUCLEOTIDE SEQUENCE</scope>
    <source>
        <strain evidence="1">317325-2</strain>
    </source>
</reference>
<organism evidence="1 2">
    <name type="scientific">Candidatus Nitrosymbiomonas proteolyticus</name>
    <dbReference type="NCBI Taxonomy" id="2608984"/>
    <lineage>
        <taxon>Bacteria</taxon>
        <taxon>Bacillati</taxon>
        <taxon>Armatimonadota</taxon>
        <taxon>Armatimonadota incertae sedis</taxon>
        <taxon>Candidatus Nitrosymbiomonas</taxon>
    </lineage>
</organism>
<dbReference type="KEGG" id="npy:NPRO_21430"/>
<gene>
    <name evidence="1" type="ORF">NPRO_21430</name>
</gene>